<dbReference type="GO" id="GO:0005774">
    <property type="term" value="C:vacuolar membrane"/>
    <property type="evidence" value="ECO:0007669"/>
    <property type="project" value="UniProtKB-SubCell"/>
</dbReference>
<evidence type="ECO:0000256" key="6">
    <source>
        <dbReference type="ARBA" id="ARBA00023288"/>
    </source>
</evidence>
<reference evidence="10" key="1">
    <citation type="journal article" date="2016" name="Mol. Biol. Evol.">
        <title>Comparative Genomics of Early-Diverging Mushroom-Forming Fungi Provides Insights into the Origins of Lignocellulose Decay Capabilities.</title>
        <authorList>
            <person name="Nagy L.G."/>
            <person name="Riley R."/>
            <person name="Tritt A."/>
            <person name="Adam C."/>
            <person name="Daum C."/>
            <person name="Floudas D."/>
            <person name="Sun H."/>
            <person name="Yadav J.S."/>
            <person name="Pangilinan J."/>
            <person name="Larsson K.H."/>
            <person name="Matsuura K."/>
            <person name="Barry K."/>
            <person name="Labutti K."/>
            <person name="Kuo R."/>
            <person name="Ohm R.A."/>
            <person name="Bhattacharya S.S."/>
            <person name="Shirouzu T."/>
            <person name="Yoshinaga Y."/>
            <person name="Martin F.M."/>
            <person name="Grigoriev I.V."/>
            <person name="Hibbett D.S."/>
        </authorList>
    </citation>
    <scope>NUCLEOTIDE SEQUENCE [LARGE SCALE GENOMIC DNA]</scope>
    <source>
        <strain evidence="10">CBS 109695</strain>
    </source>
</reference>
<evidence type="ECO:0000256" key="2">
    <source>
        <dbReference type="ARBA" id="ARBA00005462"/>
    </source>
</evidence>
<gene>
    <name evidence="10" type="ORF">FIBSPDRAFT_1053838</name>
</gene>
<protein>
    <recommendedName>
        <fullName evidence="7">Vacuolar protein 8</fullName>
    </recommendedName>
</protein>
<keyword evidence="6" id="KW-0449">Lipoprotein</keyword>
<dbReference type="PANTHER" id="PTHR47249">
    <property type="entry name" value="VACUOLAR PROTEIN 8"/>
    <property type="match status" value="1"/>
</dbReference>
<feature type="repeat" description="HEAT" evidence="8">
    <location>
        <begin position="197"/>
        <end position="230"/>
    </location>
</feature>
<dbReference type="EMBL" id="KV417813">
    <property type="protein sequence ID" value="KZP05894.1"/>
    <property type="molecule type" value="Genomic_DNA"/>
</dbReference>
<feature type="repeat" description="HEAT" evidence="8">
    <location>
        <begin position="528"/>
        <end position="562"/>
    </location>
</feature>
<dbReference type="STRING" id="436010.A0A167WB71"/>
<dbReference type="Pfam" id="PF01602">
    <property type="entry name" value="Adaptin_N"/>
    <property type="match status" value="1"/>
</dbReference>
<dbReference type="InterPro" id="IPR002553">
    <property type="entry name" value="Clathrin/coatomer_adapt-like_N"/>
</dbReference>
<dbReference type="GO" id="GO:0006886">
    <property type="term" value="P:intracellular protein transport"/>
    <property type="evidence" value="ECO:0007669"/>
    <property type="project" value="InterPro"/>
</dbReference>
<feature type="repeat" description="HEAT" evidence="8">
    <location>
        <begin position="310"/>
        <end position="339"/>
    </location>
</feature>
<proteinExistence type="inferred from homology"/>
<evidence type="ECO:0000256" key="5">
    <source>
        <dbReference type="ARBA" id="ARBA00023136"/>
    </source>
</evidence>
<dbReference type="GO" id="GO:0043495">
    <property type="term" value="F:protein-membrane adaptor activity"/>
    <property type="evidence" value="ECO:0007669"/>
    <property type="project" value="InterPro"/>
</dbReference>
<keyword evidence="5" id="KW-0472">Membrane</keyword>
<dbReference type="AlphaFoldDB" id="A0A167WB71"/>
<dbReference type="InterPro" id="IPR011989">
    <property type="entry name" value="ARM-like"/>
</dbReference>
<dbReference type="SUPFAM" id="SSF48371">
    <property type="entry name" value="ARM repeat"/>
    <property type="match status" value="2"/>
</dbReference>
<dbReference type="InterPro" id="IPR016024">
    <property type="entry name" value="ARM-type_fold"/>
</dbReference>
<dbReference type="Pfam" id="PF13646">
    <property type="entry name" value="HEAT_2"/>
    <property type="match status" value="1"/>
</dbReference>
<dbReference type="GO" id="GO:0016192">
    <property type="term" value="P:vesicle-mediated transport"/>
    <property type="evidence" value="ECO:0007669"/>
    <property type="project" value="InterPro"/>
</dbReference>
<dbReference type="GO" id="GO:0030117">
    <property type="term" value="C:membrane coat"/>
    <property type="evidence" value="ECO:0007669"/>
    <property type="project" value="InterPro"/>
</dbReference>
<evidence type="ECO:0000256" key="4">
    <source>
        <dbReference type="ARBA" id="ARBA00022737"/>
    </source>
</evidence>
<keyword evidence="4" id="KW-0677">Repeat</keyword>
<comment type="subcellular location">
    <subcellularLocation>
        <location evidence="1">Vacuole membrane</location>
        <topology evidence="1">Lipid-anchor</topology>
    </subcellularLocation>
</comment>
<feature type="repeat" description="HEAT" evidence="8">
    <location>
        <begin position="346"/>
        <end position="379"/>
    </location>
</feature>
<dbReference type="Gene3D" id="1.25.10.10">
    <property type="entry name" value="Leucine-rich Repeat Variant"/>
    <property type="match status" value="4"/>
</dbReference>
<keyword evidence="3" id="KW-0926">Vacuole</keyword>
<evidence type="ECO:0000313" key="10">
    <source>
        <dbReference type="EMBL" id="KZP05894.1"/>
    </source>
</evidence>
<dbReference type="InterPro" id="IPR045156">
    <property type="entry name" value="Vac8"/>
</dbReference>
<accession>A0A167WB71</accession>
<evidence type="ECO:0000256" key="1">
    <source>
        <dbReference type="ARBA" id="ARBA00004592"/>
    </source>
</evidence>
<evidence type="ECO:0000256" key="8">
    <source>
        <dbReference type="PROSITE-ProRule" id="PRU00103"/>
    </source>
</evidence>
<dbReference type="InterPro" id="IPR000225">
    <property type="entry name" value="Armadillo"/>
</dbReference>
<dbReference type="OrthoDB" id="3136213at2759"/>
<dbReference type="PANTHER" id="PTHR47249:SF1">
    <property type="entry name" value="VACUOLAR PROTEIN 8"/>
    <property type="match status" value="1"/>
</dbReference>
<comment type="similarity">
    <text evidence="2">Belongs to the beta-catenin family.</text>
</comment>
<dbReference type="PROSITE" id="PS50077">
    <property type="entry name" value="HEAT_REPEAT"/>
    <property type="match status" value="4"/>
</dbReference>
<evidence type="ECO:0000259" key="9">
    <source>
        <dbReference type="Pfam" id="PF01602"/>
    </source>
</evidence>
<dbReference type="InterPro" id="IPR021133">
    <property type="entry name" value="HEAT_type_2"/>
</dbReference>
<organism evidence="10">
    <name type="scientific">Athelia psychrophila</name>
    <dbReference type="NCBI Taxonomy" id="1759441"/>
    <lineage>
        <taxon>Eukaryota</taxon>
        <taxon>Fungi</taxon>
        <taxon>Dikarya</taxon>
        <taxon>Basidiomycota</taxon>
        <taxon>Agaricomycotina</taxon>
        <taxon>Agaricomycetes</taxon>
        <taxon>Agaricomycetidae</taxon>
        <taxon>Atheliales</taxon>
        <taxon>Atheliaceae</taxon>
        <taxon>Athelia</taxon>
    </lineage>
</organism>
<dbReference type="GO" id="GO:0071562">
    <property type="term" value="P:nucleus-vacuole junction assembly"/>
    <property type="evidence" value="ECO:0007669"/>
    <property type="project" value="InterPro"/>
</dbReference>
<feature type="domain" description="Clathrin/coatomer adaptor adaptin-like N-terminal" evidence="9">
    <location>
        <begin position="77"/>
        <end position="374"/>
    </location>
</feature>
<dbReference type="SMART" id="SM00185">
    <property type="entry name" value="ARM"/>
    <property type="match status" value="6"/>
</dbReference>
<sequence length="995" mass="109095">MRGLVANTLAKLAECEDCRGQIVANGGVKGVLALFNDKYVYVRRSAVNALAKLAEYEDSRGQIVANGGVQGVLALFNDKDLYVRRSAADVLAKLAEYEDCRGQIVERVLALFNDKHAYVRRSAANTLAKLAEYGVYLPARIQTYRNVVSEDSRSKIVANGGVKGVLALFNDKDADFRRSAANALAKLAEYEDSRGQIVQGVLALFNDEDSDVRGSAADTLAKLAEYEDSRGQIVANGGVKGVLALFNDKDSDVRGSAANTLAKLAEYEDCRGQIVQGVLALFNDEDSDVRGSAADTLAKLAEYEDCRGQIVEGVLALFNDKDSDVRRSAADTLAKLAEYEDCRGQIVQGVLALFNDEDSDVRGSAADTLAKLAEYEDSRGQIVANGGVQGVLALFNDKDSDVRGQRLTPLPNWLNMRTPEAKSWKVFSLSAMTNMHMSGEDSRSKIIANGGVTGVLALFNDKNAYFRRLAANALAKLAEYEDSREQIIANGGIQSVLALFNDEDSDVRGSAADTLAKLAEYGDCGGQIVQGVLALFDDKDPDVRRSAADTLAKLAEYEDSRSKIIANGGVIGVLALFTDITTMVQLSAASTLAKLAEYEDSLGQIVVDGGVKSVLALSIDTYWPSRRFTTQALVKLAQHDISCQSSILAFYLGILMNYDFAICEIAGSSFIYLVEHVVLAPHVLDHVSIDPLFEILVGKDDIRRRRMSARMICSLVAQEGTRSSLLLDSNTIRVLLERLQDKDFCVQILSLDALAQLVNHVSAEQSASALRGILSFLNRVNKEIHDDKHNPRYHRDATGSKFHTYRAVYIGDTFPAGDISDNELEGTRAACFRCLSHASRHETSRTALLDSGLVYILVDMLRDGYCDSRVFALQHIGDLVQYDDFRDLLKENTFTTPMTGILRQAIRTEQCYLFVATAKMVKHEDIRAKLLKSGFVACLLVTLKWVTSKPFSEELPENFPKLLRSLLEALWSYDDSRDLLTQFGYSEASLAEFGQ</sequence>
<evidence type="ECO:0000256" key="7">
    <source>
        <dbReference type="ARBA" id="ARBA00026209"/>
    </source>
</evidence>
<evidence type="ECO:0000256" key="3">
    <source>
        <dbReference type="ARBA" id="ARBA00022554"/>
    </source>
</evidence>
<name>A0A167WB71_9AGAM</name>